<proteinExistence type="predicted"/>
<sequence length="153" mass="17527">MIKYSIQLFSGIILLVAVMLMSWYEGSVIIENSIEWKYSTPFTQFFNVHISTGKEIFYIDYLYYSLKMNPIYLCIALMSVVYIISLLSLINIKFNFVSVKISFTVLVVLMICLLLIGIVFLLSSTHAFKLFSLVSLLCFVAVGVLYVVLKKDK</sequence>
<dbReference type="InterPro" id="IPR025440">
    <property type="entry name" value="DUF4306"/>
</dbReference>
<comment type="caution">
    <text evidence="2">The sequence shown here is derived from an EMBL/GenBank/DDBJ whole genome shotgun (WGS) entry which is preliminary data.</text>
</comment>
<feature type="transmembrane region" description="Helical" evidence="1">
    <location>
        <begin position="70"/>
        <end position="89"/>
    </location>
</feature>
<protein>
    <recommendedName>
        <fullName evidence="4">DUF4306 domain-containing protein</fullName>
    </recommendedName>
</protein>
<feature type="transmembrane region" description="Helical" evidence="1">
    <location>
        <begin position="128"/>
        <end position="149"/>
    </location>
</feature>
<evidence type="ECO:0008006" key="4">
    <source>
        <dbReference type="Google" id="ProtNLM"/>
    </source>
</evidence>
<feature type="transmembrane region" description="Helical" evidence="1">
    <location>
        <begin position="7"/>
        <end position="24"/>
    </location>
</feature>
<gene>
    <name evidence="2" type="ORF">GCM10007140_04350</name>
</gene>
<accession>A0A917AJ65</accession>
<evidence type="ECO:0000313" key="3">
    <source>
        <dbReference type="Proteomes" id="UP000605259"/>
    </source>
</evidence>
<dbReference type="Proteomes" id="UP000605259">
    <property type="component" value="Unassembled WGS sequence"/>
</dbReference>
<evidence type="ECO:0000256" key="1">
    <source>
        <dbReference type="SAM" id="Phobius"/>
    </source>
</evidence>
<dbReference type="Pfam" id="PF14154">
    <property type="entry name" value="DUF4306"/>
    <property type="match status" value="1"/>
</dbReference>
<reference evidence="2" key="1">
    <citation type="journal article" date="2014" name="Int. J. Syst. Evol. Microbiol.">
        <title>Complete genome sequence of Corynebacterium casei LMG S-19264T (=DSM 44701T), isolated from a smear-ripened cheese.</title>
        <authorList>
            <consortium name="US DOE Joint Genome Institute (JGI-PGF)"/>
            <person name="Walter F."/>
            <person name="Albersmeier A."/>
            <person name="Kalinowski J."/>
            <person name="Ruckert C."/>
        </authorList>
    </citation>
    <scope>NUCLEOTIDE SEQUENCE</scope>
    <source>
        <strain evidence="2">CGMCC 1.12698</strain>
    </source>
</reference>
<keyword evidence="1" id="KW-0472">Membrane</keyword>
<dbReference type="AlphaFoldDB" id="A0A917AJ65"/>
<keyword evidence="3" id="KW-1185">Reference proteome</keyword>
<feature type="transmembrane region" description="Helical" evidence="1">
    <location>
        <begin position="101"/>
        <end position="122"/>
    </location>
</feature>
<keyword evidence="1" id="KW-1133">Transmembrane helix</keyword>
<organism evidence="2 3">
    <name type="scientific">Priestia taiwanensis</name>
    <dbReference type="NCBI Taxonomy" id="1347902"/>
    <lineage>
        <taxon>Bacteria</taxon>
        <taxon>Bacillati</taxon>
        <taxon>Bacillota</taxon>
        <taxon>Bacilli</taxon>
        <taxon>Bacillales</taxon>
        <taxon>Bacillaceae</taxon>
        <taxon>Priestia</taxon>
    </lineage>
</organism>
<evidence type="ECO:0000313" key="2">
    <source>
        <dbReference type="EMBL" id="GGE57146.1"/>
    </source>
</evidence>
<name>A0A917AJ65_9BACI</name>
<reference evidence="2" key="2">
    <citation type="submission" date="2020-09" db="EMBL/GenBank/DDBJ databases">
        <authorList>
            <person name="Sun Q."/>
            <person name="Zhou Y."/>
        </authorList>
    </citation>
    <scope>NUCLEOTIDE SEQUENCE</scope>
    <source>
        <strain evidence="2">CGMCC 1.12698</strain>
    </source>
</reference>
<dbReference type="RefSeq" id="WP_188386808.1">
    <property type="nucleotide sequence ID" value="NZ_BMFK01000001.1"/>
</dbReference>
<dbReference type="EMBL" id="BMFK01000001">
    <property type="protein sequence ID" value="GGE57146.1"/>
    <property type="molecule type" value="Genomic_DNA"/>
</dbReference>
<keyword evidence="1" id="KW-0812">Transmembrane</keyword>